<evidence type="ECO:0000256" key="1">
    <source>
        <dbReference type="SAM" id="MobiDB-lite"/>
    </source>
</evidence>
<sequence length="923" mass="104064">MDDTVDKINCTVFKVKDDGSKVASPREGVEHNPALLTCRLLTDNNLDVDQEHVREQSDSSKSPEPLLEEQESTGDKQVNFLVEVNVNDNHGTEEMEVDDETEKVASVDRNNGASAVARTENVGEIVPEKIVEITHDNSEKGSKQVDEKAFRSSRYGIPPGWMYHGENGGYRYYVGCAGEFYSLHSVLSGRLVMRFFNYGSRVKSNVYRQTQSSFAIYSIDRDGYWYMQDSGGNFIPYTNYNYNRGMRSSLFPHDMKGRFILPTNARGEKAFPVDINNMPIFPFDPITHLPTFPVDDNGQPVFPTGVLGRPIVPVDTNGLAIFPRDANNRFIFPSGPNGKPIAPVNIYGVPVMPLDEHGKPVVPYDASGKPLIHLASDGITPLTEEEYQYSLQWNDYFSRYYKGGMEQKSNASHQTLTQSTVSSTYEQSARHMKMLKKVRPEDIDLPPTVPPPPTTYPPQSLNIPILPCEDIEKKTTSDPALRAKTKKMIEMQLKFSRKKLRDNTQTSILYASAEDTPTDALSVSLQADGIQKDVDKSESQEFSPPLPTATLPSDSPLSVEPEHNLRTEASNIDLFADEKHLGDYLNAQKVAGDITTNSEMKQAATEQIKLLPNALTNDINASYGMMNSENQNQVFVALPKEYGGDLCGDSKTEKGIAESSSEWLSESKVMNFGSGVVPVSSSTDVISETYVLEKNVEAAESFEDNASGHKLGTKPSDEEIFESKNEKEASQKREDFSEHSSRSHGKSVGKKSHRDKPKQRVKQRSDSEHRHSLHHRVSHRRSRSGEKRHRSPARSRTPHDYYCHTRHYSRNRDRLRKHSSRSRRSYRRYWTPDVDDKYASENQRSSSREKSSEYGRSTSREKTPTPEKSSRSCSYYEDSKSRSSSIVNMQHSIRSRIPSSYRTSDNRNRSSSRHTSTGLIKTF</sequence>
<feature type="compositionally biased region" description="Basic residues" evidence="1">
    <location>
        <begin position="742"/>
        <end position="762"/>
    </location>
</feature>
<feature type="region of interest" description="Disordered" evidence="1">
    <location>
        <begin position="837"/>
        <end position="923"/>
    </location>
</feature>
<reference evidence="4" key="1">
    <citation type="submission" date="2016-04" db="UniProtKB">
        <authorList>
            <consortium name="WormBaseParasite"/>
        </authorList>
    </citation>
    <scope>IDENTIFICATION</scope>
</reference>
<dbReference type="AlphaFoldDB" id="A0A158RAW0"/>
<feature type="region of interest" description="Disordered" evidence="1">
    <location>
        <begin position="703"/>
        <end position="824"/>
    </location>
</feature>
<dbReference type="OMA" id="NIHRHIT"/>
<organism evidence="4">
    <name type="scientific">Thelazia callipaeda</name>
    <name type="common">Oriental eyeworm</name>
    <name type="synonym">Parasitic nematode</name>
    <dbReference type="NCBI Taxonomy" id="103827"/>
    <lineage>
        <taxon>Eukaryota</taxon>
        <taxon>Metazoa</taxon>
        <taxon>Ecdysozoa</taxon>
        <taxon>Nematoda</taxon>
        <taxon>Chromadorea</taxon>
        <taxon>Rhabditida</taxon>
        <taxon>Spirurina</taxon>
        <taxon>Spiruromorpha</taxon>
        <taxon>Thelazioidea</taxon>
        <taxon>Thelaziidae</taxon>
        <taxon>Thelazia</taxon>
    </lineage>
</organism>
<protein>
    <submittedName>
        <fullName evidence="4">Trithorax group protein osa</fullName>
    </submittedName>
</protein>
<feature type="region of interest" description="Disordered" evidence="1">
    <location>
        <begin position="51"/>
        <end position="77"/>
    </location>
</feature>
<feature type="compositionally biased region" description="Basic and acidic residues" evidence="1">
    <location>
        <begin position="846"/>
        <end position="870"/>
    </location>
</feature>
<feature type="compositionally biased region" description="Basic residues" evidence="1">
    <location>
        <begin position="771"/>
        <end position="793"/>
    </location>
</feature>
<reference evidence="2 3" key="2">
    <citation type="submission" date="2018-11" db="EMBL/GenBank/DDBJ databases">
        <authorList>
            <consortium name="Pathogen Informatics"/>
        </authorList>
    </citation>
    <scope>NUCLEOTIDE SEQUENCE [LARGE SCALE GENOMIC DNA]</scope>
</reference>
<accession>A0A158RAW0</accession>
<dbReference type="PANTHER" id="PTHR46528">
    <property type="entry name" value="PROTEIN SON"/>
    <property type="match status" value="1"/>
</dbReference>
<evidence type="ECO:0000313" key="3">
    <source>
        <dbReference type="Proteomes" id="UP000276776"/>
    </source>
</evidence>
<dbReference type="GO" id="GO:0051726">
    <property type="term" value="P:regulation of cell cycle"/>
    <property type="evidence" value="ECO:0007669"/>
    <property type="project" value="InterPro"/>
</dbReference>
<dbReference type="GO" id="GO:0043484">
    <property type="term" value="P:regulation of RNA splicing"/>
    <property type="evidence" value="ECO:0007669"/>
    <property type="project" value="InterPro"/>
</dbReference>
<keyword evidence="3" id="KW-1185">Reference proteome</keyword>
<feature type="compositionally biased region" description="Basic residues" evidence="1">
    <location>
        <begin position="804"/>
        <end position="824"/>
    </location>
</feature>
<dbReference type="WBParaSite" id="TCLT_0000101001-mRNA-1">
    <property type="protein sequence ID" value="TCLT_0000101001-mRNA-1"/>
    <property type="gene ID" value="TCLT_0000101001"/>
</dbReference>
<feature type="region of interest" description="Disordered" evidence="1">
    <location>
        <begin position="531"/>
        <end position="560"/>
    </location>
</feature>
<proteinExistence type="predicted"/>
<gene>
    <name evidence="2" type="ORF">TCLT_LOCUS1011</name>
</gene>
<dbReference type="PANTHER" id="PTHR46528:SF1">
    <property type="entry name" value="PROTEIN SON"/>
    <property type="match status" value="1"/>
</dbReference>
<dbReference type="EMBL" id="UYYF01000104">
    <property type="protein sequence ID" value="VDM96219.1"/>
    <property type="molecule type" value="Genomic_DNA"/>
</dbReference>
<name>A0A158RAW0_THECL</name>
<dbReference type="STRING" id="103827.A0A158RAW0"/>
<dbReference type="OrthoDB" id="5874237at2759"/>
<dbReference type="GO" id="GO:0003723">
    <property type="term" value="F:RNA binding"/>
    <property type="evidence" value="ECO:0007669"/>
    <property type="project" value="InterPro"/>
</dbReference>
<feature type="compositionally biased region" description="Basic and acidic residues" evidence="1">
    <location>
        <begin position="715"/>
        <end position="741"/>
    </location>
</feature>
<dbReference type="Proteomes" id="UP000276776">
    <property type="component" value="Unassembled WGS sequence"/>
</dbReference>
<evidence type="ECO:0000313" key="4">
    <source>
        <dbReference type="WBParaSite" id="TCLT_0000101001-mRNA-1"/>
    </source>
</evidence>
<evidence type="ECO:0000313" key="2">
    <source>
        <dbReference type="EMBL" id="VDM96219.1"/>
    </source>
</evidence>
<dbReference type="InterPro" id="IPR032922">
    <property type="entry name" value="SON"/>
</dbReference>